<feature type="transmembrane region" description="Helical" evidence="1">
    <location>
        <begin position="197"/>
        <end position="219"/>
    </location>
</feature>
<feature type="transmembrane region" description="Helical" evidence="1">
    <location>
        <begin position="170"/>
        <end position="190"/>
    </location>
</feature>
<dbReference type="RefSeq" id="WP_374036207.1">
    <property type="nucleotide sequence ID" value="NZ_CP169082.1"/>
</dbReference>
<feature type="transmembrane region" description="Helical" evidence="1">
    <location>
        <begin position="256"/>
        <end position="278"/>
    </location>
</feature>
<organism evidence="2 3">
    <name type="scientific">Brevundimonas staleyi</name>
    <dbReference type="NCBI Taxonomy" id="74326"/>
    <lineage>
        <taxon>Bacteria</taxon>
        <taxon>Pseudomonadati</taxon>
        <taxon>Pseudomonadota</taxon>
        <taxon>Alphaproteobacteria</taxon>
        <taxon>Caulobacterales</taxon>
        <taxon>Caulobacteraceae</taxon>
        <taxon>Brevundimonas</taxon>
    </lineage>
</organism>
<evidence type="ECO:0000313" key="2">
    <source>
        <dbReference type="EMBL" id="MFC5343851.1"/>
    </source>
</evidence>
<gene>
    <name evidence="2" type="ORF">ACFPIE_08005</name>
</gene>
<sequence>MLADALRSEAYRFAKNRTTAFWSILFFPVTALVIGIAGQVFMKSKMVEIQGANLPPDLIAGGPLDLGQSLVSVATDMANPITLLFVLIGMATLYAGDYRWETWRLTTARNSRLNLILGKVGVAKLLTMVVLLVMLVFGMIGELGKAVIFARPLTISMDGETAAKFGELLLLNYIRIVQVGLLGLLAAVMTRSLIATLFVPIVVSIAQAFVGNFIAFVGWTPQSWQPNLLLPNISYDVLKGAILQTPTLTTGMDSGVWPAILGLLLWCVVPLVAAIAWFNRQDLSKE</sequence>
<feature type="transmembrane region" description="Helical" evidence="1">
    <location>
        <begin position="20"/>
        <end position="42"/>
    </location>
</feature>
<keyword evidence="3" id="KW-1185">Reference proteome</keyword>
<evidence type="ECO:0000313" key="3">
    <source>
        <dbReference type="Proteomes" id="UP001596152"/>
    </source>
</evidence>
<dbReference type="EMBL" id="JBHSLF010000015">
    <property type="protein sequence ID" value="MFC5343851.1"/>
    <property type="molecule type" value="Genomic_DNA"/>
</dbReference>
<accession>A0ABW0FR54</accession>
<protein>
    <recommendedName>
        <fullName evidence="4">ABC transporter permease</fullName>
    </recommendedName>
</protein>
<keyword evidence="1" id="KW-0812">Transmembrane</keyword>
<feature type="transmembrane region" description="Helical" evidence="1">
    <location>
        <begin position="77"/>
        <end position="95"/>
    </location>
</feature>
<dbReference type="Proteomes" id="UP001596152">
    <property type="component" value="Unassembled WGS sequence"/>
</dbReference>
<reference evidence="3" key="1">
    <citation type="journal article" date="2019" name="Int. J. Syst. Evol. Microbiol.">
        <title>The Global Catalogue of Microorganisms (GCM) 10K type strain sequencing project: providing services to taxonomists for standard genome sequencing and annotation.</title>
        <authorList>
            <consortium name="The Broad Institute Genomics Platform"/>
            <consortium name="The Broad Institute Genome Sequencing Center for Infectious Disease"/>
            <person name="Wu L."/>
            <person name="Ma J."/>
        </authorList>
    </citation>
    <scope>NUCLEOTIDE SEQUENCE [LARGE SCALE GENOMIC DNA]</scope>
    <source>
        <strain evidence="3">JCM 12125</strain>
    </source>
</reference>
<keyword evidence="1" id="KW-0472">Membrane</keyword>
<proteinExistence type="predicted"/>
<feature type="transmembrane region" description="Helical" evidence="1">
    <location>
        <begin position="116"/>
        <end position="140"/>
    </location>
</feature>
<name>A0ABW0FR54_9CAUL</name>
<evidence type="ECO:0000256" key="1">
    <source>
        <dbReference type="SAM" id="Phobius"/>
    </source>
</evidence>
<keyword evidence="1" id="KW-1133">Transmembrane helix</keyword>
<comment type="caution">
    <text evidence="2">The sequence shown here is derived from an EMBL/GenBank/DDBJ whole genome shotgun (WGS) entry which is preliminary data.</text>
</comment>
<evidence type="ECO:0008006" key="4">
    <source>
        <dbReference type="Google" id="ProtNLM"/>
    </source>
</evidence>